<keyword evidence="2" id="KW-0732">Signal</keyword>
<feature type="region of interest" description="Disordered" evidence="1">
    <location>
        <begin position="89"/>
        <end position="116"/>
    </location>
</feature>
<protein>
    <recommendedName>
        <fullName evidence="5">DUF4439 domain-containing protein</fullName>
    </recommendedName>
</protein>
<evidence type="ECO:0000256" key="1">
    <source>
        <dbReference type="SAM" id="MobiDB-lite"/>
    </source>
</evidence>
<sequence length="345" mass="34538">MRAENTPPHLRRRTVLAAAATGVPLLLAALTGCTGTPLRWDTPPDIPTPSASDEVRNAVATVLAHTSANEAVIGSDTALTQLSEAVGPVWAPPVDPRSPSASGAPTASPTEQPREYRAGLTEVVTTVSEGWSVLDPSLTPVLADVMVGAFLSLRAVDGPSAAALLPRFEVTRAAAPGESAAVDVTALVDALRTAHFAYERLAVFLDAESAHGAAARARLDSLSASAHAAETVLVDDLGGAPVPDVPVRYLPTDPTDAQSALAVAVTAEDTVCAALPAVFGSAAPAQAVGLRALRESAEARAGFAGGPQVLRFTVSGATPAPTDGAGATSEGDGSAVVAGASGADS</sequence>
<feature type="compositionally biased region" description="Low complexity" evidence="1">
    <location>
        <begin position="316"/>
        <end position="345"/>
    </location>
</feature>
<dbReference type="Proteomes" id="UP001500755">
    <property type="component" value="Unassembled WGS sequence"/>
</dbReference>
<evidence type="ECO:0000313" key="3">
    <source>
        <dbReference type="EMBL" id="GAA2004802.1"/>
    </source>
</evidence>
<proteinExistence type="predicted"/>
<evidence type="ECO:0008006" key="5">
    <source>
        <dbReference type="Google" id="ProtNLM"/>
    </source>
</evidence>
<feature type="region of interest" description="Disordered" evidence="1">
    <location>
        <begin position="314"/>
        <end position="345"/>
    </location>
</feature>
<accession>A0ABN2TD52</accession>
<gene>
    <name evidence="3" type="ORF">GCM10009755_12940</name>
</gene>
<feature type="compositionally biased region" description="Low complexity" evidence="1">
    <location>
        <begin position="97"/>
        <end position="109"/>
    </location>
</feature>
<feature type="signal peptide" evidence="2">
    <location>
        <begin position="1"/>
        <end position="28"/>
    </location>
</feature>
<reference evidence="3 4" key="1">
    <citation type="journal article" date="2019" name="Int. J. Syst. Evol. Microbiol.">
        <title>The Global Catalogue of Microorganisms (GCM) 10K type strain sequencing project: providing services to taxonomists for standard genome sequencing and annotation.</title>
        <authorList>
            <consortium name="The Broad Institute Genomics Platform"/>
            <consortium name="The Broad Institute Genome Sequencing Center for Infectious Disease"/>
            <person name="Wu L."/>
            <person name="Ma J."/>
        </authorList>
    </citation>
    <scope>NUCLEOTIDE SEQUENCE [LARGE SCALE GENOMIC DNA]</scope>
    <source>
        <strain evidence="3 4">JCM 14546</strain>
    </source>
</reference>
<keyword evidence="4" id="KW-1185">Reference proteome</keyword>
<name>A0ABN2TD52_9MICO</name>
<comment type="caution">
    <text evidence="3">The sequence shown here is derived from an EMBL/GenBank/DDBJ whole genome shotgun (WGS) entry which is preliminary data.</text>
</comment>
<dbReference type="RefSeq" id="WP_344308063.1">
    <property type="nucleotide sequence ID" value="NZ_BAAANO010000012.1"/>
</dbReference>
<evidence type="ECO:0000256" key="2">
    <source>
        <dbReference type="SAM" id="SignalP"/>
    </source>
</evidence>
<feature type="chain" id="PRO_5045547242" description="DUF4439 domain-containing protein" evidence="2">
    <location>
        <begin position="29"/>
        <end position="345"/>
    </location>
</feature>
<dbReference type="PROSITE" id="PS51257">
    <property type="entry name" value="PROKAR_LIPOPROTEIN"/>
    <property type="match status" value="1"/>
</dbReference>
<evidence type="ECO:0000313" key="4">
    <source>
        <dbReference type="Proteomes" id="UP001500755"/>
    </source>
</evidence>
<organism evidence="3 4">
    <name type="scientific">Brevibacterium samyangense</name>
    <dbReference type="NCBI Taxonomy" id="366888"/>
    <lineage>
        <taxon>Bacteria</taxon>
        <taxon>Bacillati</taxon>
        <taxon>Actinomycetota</taxon>
        <taxon>Actinomycetes</taxon>
        <taxon>Micrococcales</taxon>
        <taxon>Brevibacteriaceae</taxon>
        <taxon>Brevibacterium</taxon>
    </lineage>
</organism>
<dbReference type="EMBL" id="BAAANO010000012">
    <property type="protein sequence ID" value="GAA2004802.1"/>
    <property type="molecule type" value="Genomic_DNA"/>
</dbReference>